<feature type="transmembrane region" description="Helical" evidence="1">
    <location>
        <begin position="38"/>
        <end position="56"/>
    </location>
</feature>
<keyword evidence="1" id="KW-0812">Transmembrane</keyword>
<sequence length="61" mass="6909">MNNAELKKCKNKGCNNPVLDGKYCLHCKHDKKEKRDNFLKVAGPTVISMILIAVKLKNKPK</sequence>
<proteinExistence type="predicted"/>
<protein>
    <submittedName>
        <fullName evidence="2">Uncharacterized protein</fullName>
    </submittedName>
</protein>
<organism evidence="2 3">
    <name type="scientific">Mobilisporobacter senegalensis</name>
    <dbReference type="NCBI Taxonomy" id="1329262"/>
    <lineage>
        <taxon>Bacteria</taxon>
        <taxon>Bacillati</taxon>
        <taxon>Bacillota</taxon>
        <taxon>Clostridia</taxon>
        <taxon>Lachnospirales</taxon>
        <taxon>Lachnospiraceae</taxon>
        <taxon>Mobilisporobacter</taxon>
    </lineage>
</organism>
<reference evidence="2 3" key="1">
    <citation type="submission" date="2018-11" db="EMBL/GenBank/DDBJ databases">
        <title>Genomic Encyclopedia of Type Strains, Phase IV (KMG-IV): sequencing the most valuable type-strain genomes for metagenomic binning, comparative biology and taxonomic classification.</title>
        <authorList>
            <person name="Goeker M."/>
        </authorList>
    </citation>
    <scope>NUCLEOTIDE SEQUENCE [LARGE SCALE GENOMIC DNA]</scope>
    <source>
        <strain evidence="2 3">DSM 26537</strain>
    </source>
</reference>
<keyword evidence="3" id="KW-1185">Reference proteome</keyword>
<gene>
    <name evidence="2" type="ORF">EDD66_10518</name>
</gene>
<dbReference type="AlphaFoldDB" id="A0A3N1XMZ2"/>
<evidence type="ECO:0000256" key="1">
    <source>
        <dbReference type="SAM" id="Phobius"/>
    </source>
</evidence>
<dbReference type="RefSeq" id="WP_123609269.1">
    <property type="nucleotide sequence ID" value="NZ_RJVG01000005.1"/>
</dbReference>
<accession>A0A3N1XMZ2</accession>
<dbReference type="Proteomes" id="UP000273083">
    <property type="component" value="Unassembled WGS sequence"/>
</dbReference>
<evidence type="ECO:0000313" key="3">
    <source>
        <dbReference type="Proteomes" id="UP000273083"/>
    </source>
</evidence>
<dbReference type="EMBL" id="RJVG01000005">
    <property type="protein sequence ID" value="ROR28080.1"/>
    <property type="molecule type" value="Genomic_DNA"/>
</dbReference>
<evidence type="ECO:0000313" key="2">
    <source>
        <dbReference type="EMBL" id="ROR28080.1"/>
    </source>
</evidence>
<comment type="caution">
    <text evidence="2">The sequence shown here is derived from an EMBL/GenBank/DDBJ whole genome shotgun (WGS) entry which is preliminary data.</text>
</comment>
<keyword evidence="1" id="KW-1133">Transmembrane helix</keyword>
<keyword evidence="1" id="KW-0472">Membrane</keyword>
<name>A0A3N1XMZ2_9FIRM</name>